<feature type="region of interest" description="Disordered" evidence="1">
    <location>
        <begin position="50"/>
        <end position="119"/>
    </location>
</feature>
<proteinExistence type="predicted"/>
<sequence length="119" mass="12979">MPAGKIAKGSLLAVLKELVARDTLAKAEKTVLEKRLIELNATRDAEGFGQTAQRDFVPGKEHRAENINAGQVTDRDGLPRVDDEKTANDLLLTEQAGGVKPPYWGTQRPAWKEGTIVTD</sequence>
<dbReference type="Proteomes" id="UP000381093">
    <property type="component" value="Unassembled WGS sequence"/>
</dbReference>
<dbReference type="EMBL" id="CABVHW010000002">
    <property type="protein sequence ID" value="VVN77349.1"/>
    <property type="molecule type" value="Genomic_DNA"/>
</dbReference>
<feature type="compositionally biased region" description="Basic and acidic residues" evidence="1">
    <location>
        <begin position="73"/>
        <end position="87"/>
    </location>
</feature>
<evidence type="ECO:0000256" key="1">
    <source>
        <dbReference type="SAM" id="MobiDB-lite"/>
    </source>
</evidence>
<accession>A0A5E7AFT4</accession>
<protein>
    <submittedName>
        <fullName evidence="2">Uncharacterized protein</fullName>
    </submittedName>
</protein>
<evidence type="ECO:0000313" key="2">
    <source>
        <dbReference type="EMBL" id="VVN77349.1"/>
    </source>
</evidence>
<name>A0A5E7AFT4_PSEFL</name>
<reference evidence="2 3" key="1">
    <citation type="submission" date="2019-09" db="EMBL/GenBank/DDBJ databases">
        <authorList>
            <person name="Chandra G."/>
            <person name="Truman W A."/>
        </authorList>
    </citation>
    <scope>NUCLEOTIDE SEQUENCE [LARGE SCALE GENOMIC DNA]</scope>
    <source>
        <strain evidence="2">PS710</strain>
    </source>
</reference>
<evidence type="ECO:0000313" key="3">
    <source>
        <dbReference type="Proteomes" id="UP000381093"/>
    </source>
</evidence>
<organism evidence="2 3">
    <name type="scientific">Pseudomonas fluorescens</name>
    <dbReference type="NCBI Taxonomy" id="294"/>
    <lineage>
        <taxon>Bacteria</taxon>
        <taxon>Pseudomonadati</taxon>
        <taxon>Pseudomonadota</taxon>
        <taxon>Gammaproteobacteria</taxon>
        <taxon>Pseudomonadales</taxon>
        <taxon>Pseudomonadaceae</taxon>
        <taxon>Pseudomonas</taxon>
    </lineage>
</organism>
<dbReference type="AlphaFoldDB" id="A0A5E7AFT4"/>
<gene>
    <name evidence="2" type="ORF">PS710_00823</name>
</gene>